<comment type="similarity">
    <text evidence="2">Belongs to the polysaccharide deacetylase family.</text>
</comment>
<dbReference type="GO" id="GO:0005975">
    <property type="term" value="P:carbohydrate metabolic process"/>
    <property type="evidence" value="ECO:0007669"/>
    <property type="project" value="InterPro"/>
</dbReference>
<name>A0A2T9JHP9_9CAUL</name>
<evidence type="ECO:0000313" key="6">
    <source>
        <dbReference type="EMBL" id="PVM83199.1"/>
    </source>
</evidence>
<dbReference type="Pfam" id="PF01522">
    <property type="entry name" value="Polysacc_deac_1"/>
    <property type="match status" value="1"/>
</dbReference>
<dbReference type="SUPFAM" id="SSF88713">
    <property type="entry name" value="Glycoside hydrolase/deacetylase"/>
    <property type="match status" value="1"/>
</dbReference>
<dbReference type="InterPro" id="IPR002509">
    <property type="entry name" value="NODB_dom"/>
</dbReference>
<dbReference type="RefSeq" id="WP_116566825.1">
    <property type="nucleotide sequence ID" value="NZ_QDKP01000033.1"/>
</dbReference>
<organism evidence="6 7">
    <name type="scientific">Caulobacter radicis</name>
    <dbReference type="NCBI Taxonomy" id="2172650"/>
    <lineage>
        <taxon>Bacteria</taxon>
        <taxon>Pseudomonadati</taxon>
        <taxon>Pseudomonadota</taxon>
        <taxon>Alphaproteobacteria</taxon>
        <taxon>Caulobacterales</taxon>
        <taxon>Caulobacteraceae</taxon>
        <taxon>Caulobacter</taxon>
    </lineage>
</organism>
<keyword evidence="7" id="KW-1185">Reference proteome</keyword>
<dbReference type="PANTHER" id="PTHR43123">
    <property type="entry name" value="POLYSACCHARIDE DEACETYLASE-RELATED"/>
    <property type="match status" value="1"/>
</dbReference>
<accession>A0A2T9JHP9</accession>
<gene>
    <name evidence="6" type="ORF">DDF65_09980</name>
</gene>
<dbReference type="AlphaFoldDB" id="A0A2T9JHP9"/>
<dbReference type="EMBL" id="QDKP01000033">
    <property type="protein sequence ID" value="PVM83199.1"/>
    <property type="molecule type" value="Genomic_DNA"/>
</dbReference>
<sequence length="299" mass="33242">MPLPDEHLIYPHRSYGMDQDRYAWRPSTVRTPIAWPNGAAVAAMIVVPIEHHPLNPPGKPFKHPGAMVTPYPDLRHYTTRDYGNRVGVYRILEALKAAGMKATFPINADQLERLKPLVEAILADGHEIAAYGLSTTHIHWGGLDRETEAAWVAEVRARFDAAGLKPRAWLSPARQQSFATLDLIRAAGFDICLDWEQDEVPVPMKTDAGEVIGLPLSNELDDRSLMIDRRQSEDEWAIQVLEAADYLAQGADRFGARLLGFTLTPYVTGQPFRISALRRLLTGLGEMGVKAMTAREIAS</sequence>
<evidence type="ECO:0000259" key="5">
    <source>
        <dbReference type="Pfam" id="PF01522"/>
    </source>
</evidence>
<feature type="domain" description="NodB homology" evidence="5">
    <location>
        <begin position="77"/>
        <end position="190"/>
    </location>
</feature>
<evidence type="ECO:0000256" key="4">
    <source>
        <dbReference type="ARBA" id="ARBA00032976"/>
    </source>
</evidence>
<proteinExistence type="inferred from homology"/>
<evidence type="ECO:0000256" key="1">
    <source>
        <dbReference type="ARBA" id="ARBA00003236"/>
    </source>
</evidence>
<dbReference type="Gene3D" id="3.20.20.370">
    <property type="entry name" value="Glycoside hydrolase/deacetylase"/>
    <property type="match status" value="1"/>
</dbReference>
<evidence type="ECO:0000256" key="2">
    <source>
        <dbReference type="ARBA" id="ARBA00010973"/>
    </source>
</evidence>
<dbReference type="GO" id="GO:0016810">
    <property type="term" value="F:hydrolase activity, acting on carbon-nitrogen (but not peptide) bonds"/>
    <property type="evidence" value="ECO:0007669"/>
    <property type="project" value="InterPro"/>
</dbReference>
<comment type="function">
    <text evidence="1">Is involved in generating a small heat-stable compound (Nod), an acylated oligomer of N-acetylglucosamine, that stimulates mitosis in various plant protoplasts.</text>
</comment>
<reference evidence="6 7" key="1">
    <citation type="submission" date="2018-04" db="EMBL/GenBank/DDBJ databases">
        <title>The genome sequence of Caulobacter sp. 736.</title>
        <authorList>
            <person name="Gao J."/>
            <person name="Sun J."/>
        </authorList>
    </citation>
    <scope>NUCLEOTIDE SEQUENCE [LARGE SCALE GENOMIC DNA]</scope>
    <source>
        <strain evidence="6 7">736</strain>
    </source>
</reference>
<comment type="caution">
    <text evidence="6">The sequence shown here is derived from an EMBL/GenBank/DDBJ whole genome shotgun (WGS) entry which is preliminary data.</text>
</comment>
<dbReference type="Proteomes" id="UP000244913">
    <property type="component" value="Unassembled WGS sequence"/>
</dbReference>
<evidence type="ECO:0000313" key="7">
    <source>
        <dbReference type="Proteomes" id="UP000244913"/>
    </source>
</evidence>
<evidence type="ECO:0000256" key="3">
    <source>
        <dbReference type="ARBA" id="ARBA00020071"/>
    </source>
</evidence>
<dbReference type="PANTHER" id="PTHR43123:SF4">
    <property type="entry name" value="POLYSACCHARIDE DEACETYLASE"/>
    <property type="match status" value="1"/>
</dbReference>
<dbReference type="InterPro" id="IPR011330">
    <property type="entry name" value="Glyco_hydro/deAcase_b/a-brl"/>
</dbReference>
<protein>
    <recommendedName>
        <fullName evidence="3">Chitooligosaccharide deacetylase</fullName>
    </recommendedName>
    <alternativeName>
        <fullName evidence="4">Nodulation protein B</fullName>
    </alternativeName>
</protein>